<accession>A0A9D3X6F5</accession>
<feature type="coiled-coil region" evidence="1">
    <location>
        <begin position="1520"/>
        <end position="1547"/>
    </location>
</feature>
<feature type="region of interest" description="Disordered" evidence="2">
    <location>
        <begin position="806"/>
        <end position="826"/>
    </location>
</feature>
<reference evidence="3" key="1">
    <citation type="submission" date="2021-09" db="EMBL/GenBank/DDBJ databases">
        <title>The genome of Mauremys mutica provides insights into the evolution of semi-aquatic lifestyle.</title>
        <authorList>
            <person name="Gong S."/>
            <person name="Gao Y."/>
        </authorList>
    </citation>
    <scope>NUCLEOTIDE SEQUENCE</scope>
    <source>
        <strain evidence="3">MM-2020</strain>
        <tissue evidence="3">Muscle</tissue>
    </source>
</reference>
<dbReference type="PANTHER" id="PTHR33331">
    <property type="entry name" value="COILED-COIL DOMAIN-CONTAINING PROTEIN 162"/>
    <property type="match status" value="1"/>
</dbReference>
<keyword evidence="1" id="KW-0175">Coiled coil</keyword>
<keyword evidence="4" id="KW-1185">Reference proteome</keyword>
<feature type="non-terminal residue" evidence="3">
    <location>
        <position position="1"/>
    </location>
</feature>
<feature type="region of interest" description="Disordered" evidence="2">
    <location>
        <begin position="1815"/>
        <end position="1845"/>
    </location>
</feature>
<dbReference type="InterPro" id="IPR040401">
    <property type="entry name" value="CCDC162"/>
</dbReference>
<gene>
    <name evidence="3" type="ORF">KIL84_017414</name>
</gene>
<protein>
    <submittedName>
        <fullName evidence="3">Uncharacterized protein</fullName>
    </submittedName>
</protein>
<sequence>SHFGVCYDTENLKNSATEMELFPLVIRKFRSVFSKQQTMRAFPVYDAGVPGAENGGILGSSMALKKRANWIPFIKIKPKQDPWQQKLLAKLKQWKKVDELLHLQSKFLEVSDMEQVIEVLQEHATEVLEPSPVRSSFVTSHSSRQHNYDQIWERIYSNSELQQDKNTEDNNPGVAMNEKGMETISLSKNPGSSRKKKERGYSYVTTLQLLGLDEGTEANNKDLIMRKGAYLSVLYLRHLRIRELQRVCLGILNYFRSVERTLTISTSGLTLHAGNLVPSSEDTCWVNAVKGGIGVSGSLGSHHYVHYTPADFKVHSAQFMEFSEVENHDDFYTTQDGYIHTQDQRGAYIMYDVALKDLKDLENQLLLVASQYIEQDKSYVTYHQSRDDNLLAWTHASVDRFAVLLDIWTCEAAFLENKCQLLDGYFEAYQHALDTEERFALAQAITDIMHKRPRFDLSLRYFVNTYNEECICLRLQLQLVREIFNQHIDAQREYVQKIWRKDQTGDINVFGLPHNIIDKQLISLNNSCPTLKNIYLLEFHPSLGLASLIPKALEYVSQEFYSICRPKTPSEATSLEKQVLRLAVDEWLTMEKLESSYSSQIQKDLFADTLLEDPLLVRDIAMLALESGTDEEKKQGRIKQAFILDIFSRLLELITLRHRLIETALESAQLARMYKAFAGEMGFDEFHLYLRPMHFEIASHKEKADQSPPIFITALLQDDSSVDRYIPSNLLLSIQEIDNNQIGKFSFHTRDGVIQLLSPSGVENMQITLACQVTQKNALIVAVQQASFCHMIQPTRTVDMKEANLSLKSQSSSASGRNSRSGNETEKQFLTAAPATLYSTGHPFDGHWTIKRPPEAFVSIQLEKLGPRDMMLNTFIHKKEIMGSRMQNPNENEKIKREVIAEYCHKLSHRMSLYALRGQIMAYYNSLKILLEDFPVIRDKYFMIGLSQEKKGNRDSKENLEADPRSFQPRPHHLLSPDGQAFLNLWFIPHPSEVLIMFKMLPEKAAYRALRQSLQIVAALHDIVSYLFSFAQLGNSPNCFDSLNPEPLTADWGGNERIGTELQELQKMIDSLQNPLDPNKVAQLLVIQREVMFLQFDAAVRHVLREVYLSSGNTLAYQRVTDSMHHGLPPMSNSAVRSVFASQLWLPQLLDPRSPTTLTLFPWRAFLVDGGPFPVTISNLNTINYNMQLCLCRLSDDDRRVAHGELVGMQFLMEDILQSSYDVVMEDHAEWQTAVAKEKQNLAEVDESHASWSESSRKTCQAPPRLHDPVTSRALLRSFLITWKQLEVLKAEWGRLKLKVEDINTVPLYKQFAELYGTDILYPALRAIARQMGTEDEFEGLVTSSQAILPPKGASEIEVKTRQLQKLLESLEIHMIHDVKKKINQEMTLVTSERARAGSGLPTELWKHRVMQENFSVVRPQIVETFVQRLMENYQESDVEITFKKSHLQNCLTALGCDVMARECSNFETYSMFYENLLQQEHQLLYQKEQELHVVEEGGRQTDVNLSQVAELSHEMIMEITALRARFTNLEKENLCLKEEIRKEVQDEYETLVQNLFVTCLHLKGKLDDYRLNMSRQVFEIISEVRKEGVDKMIDLKKKFGSIKDDDGLKEHLSKQEQLQALQDENTRLGELVCKLKVLSCWKQTIQKAQLSVKLRNAEKEALQNKEECLNAKMLAEQEVLLFRQQLVAIRKALAKSQADNERLKKQLDKQKHLLQEVEHRMTQEARSRQQLDVMKAANMEKMLEDMGQKEQRLQCLTEDAEKSSKIVQLQQKRIKKEMRQIRSQLIQERSLKLDAFQRVDELQCQVYDLEAVTSQRNSPAGMKKSANLMSSSASSARSPLSGSASWAQRTVISASPLPRDYKQNPFTPDPKGSNITSGKTERPKTVPSRWKNRVIDALLPDLAEHTQPPILMQQHEHRLAQK</sequence>
<feature type="compositionally biased region" description="Low complexity" evidence="2">
    <location>
        <begin position="806"/>
        <end position="822"/>
    </location>
</feature>
<evidence type="ECO:0000313" key="4">
    <source>
        <dbReference type="Proteomes" id="UP000827986"/>
    </source>
</evidence>
<proteinExistence type="predicted"/>
<dbReference type="EMBL" id="JAHDVG010000482">
    <property type="protein sequence ID" value="KAH1173575.1"/>
    <property type="molecule type" value="Genomic_DNA"/>
</dbReference>
<feature type="region of interest" description="Disordered" evidence="2">
    <location>
        <begin position="1858"/>
        <end position="1892"/>
    </location>
</feature>
<organism evidence="3 4">
    <name type="scientific">Mauremys mutica</name>
    <name type="common">yellowpond turtle</name>
    <dbReference type="NCBI Taxonomy" id="74926"/>
    <lineage>
        <taxon>Eukaryota</taxon>
        <taxon>Metazoa</taxon>
        <taxon>Chordata</taxon>
        <taxon>Craniata</taxon>
        <taxon>Vertebrata</taxon>
        <taxon>Euteleostomi</taxon>
        <taxon>Archelosauria</taxon>
        <taxon>Testudinata</taxon>
        <taxon>Testudines</taxon>
        <taxon>Cryptodira</taxon>
        <taxon>Durocryptodira</taxon>
        <taxon>Testudinoidea</taxon>
        <taxon>Geoemydidae</taxon>
        <taxon>Geoemydinae</taxon>
        <taxon>Mauremys</taxon>
    </lineage>
</organism>
<feature type="region of interest" description="Disordered" evidence="2">
    <location>
        <begin position="1904"/>
        <end position="1923"/>
    </location>
</feature>
<comment type="caution">
    <text evidence="3">The sequence shown here is derived from an EMBL/GenBank/DDBJ whole genome shotgun (WGS) entry which is preliminary data.</text>
</comment>
<evidence type="ECO:0000256" key="2">
    <source>
        <dbReference type="SAM" id="MobiDB-lite"/>
    </source>
</evidence>
<dbReference type="Proteomes" id="UP000827986">
    <property type="component" value="Unassembled WGS sequence"/>
</dbReference>
<evidence type="ECO:0000313" key="3">
    <source>
        <dbReference type="EMBL" id="KAH1173575.1"/>
    </source>
</evidence>
<feature type="coiled-coil region" evidence="1">
    <location>
        <begin position="1646"/>
        <end position="1760"/>
    </location>
</feature>
<evidence type="ECO:0000256" key="1">
    <source>
        <dbReference type="SAM" id="Coils"/>
    </source>
</evidence>
<dbReference type="PANTHER" id="PTHR33331:SF13">
    <property type="entry name" value="COILED-COIL DOMAIN CONTAINING 162"/>
    <property type="match status" value="1"/>
</dbReference>
<name>A0A9D3X6F5_9SAUR</name>
<feature type="compositionally biased region" description="Low complexity" evidence="2">
    <location>
        <begin position="1826"/>
        <end position="1845"/>
    </location>
</feature>